<evidence type="ECO:0000313" key="2">
    <source>
        <dbReference type="EMBL" id="MTD32614.1"/>
    </source>
</evidence>
<feature type="region of interest" description="Disordered" evidence="1">
    <location>
        <begin position="218"/>
        <end position="250"/>
    </location>
</feature>
<organism evidence="2 3">
    <name type="scientific">Paludibacterium denitrificans</name>
    <dbReference type="NCBI Taxonomy" id="2675226"/>
    <lineage>
        <taxon>Bacteria</taxon>
        <taxon>Pseudomonadati</taxon>
        <taxon>Pseudomonadota</taxon>
        <taxon>Betaproteobacteria</taxon>
        <taxon>Neisseriales</taxon>
        <taxon>Chromobacteriaceae</taxon>
        <taxon>Paludibacterium</taxon>
    </lineage>
</organism>
<dbReference type="AlphaFoldDB" id="A0A844GCX3"/>
<evidence type="ECO:0000313" key="3">
    <source>
        <dbReference type="Proteomes" id="UP000446658"/>
    </source>
</evidence>
<gene>
    <name evidence="2" type="ORF">GKE73_02800</name>
</gene>
<accession>A0A844GCX3</accession>
<proteinExistence type="predicted"/>
<evidence type="ECO:0008006" key="4">
    <source>
        <dbReference type="Google" id="ProtNLM"/>
    </source>
</evidence>
<protein>
    <recommendedName>
        <fullName evidence="4">Replication protein</fullName>
    </recommendedName>
</protein>
<name>A0A844GCX3_9NEIS</name>
<dbReference type="Proteomes" id="UP000446658">
    <property type="component" value="Unassembled WGS sequence"/>
</dbReference>
<keyword evidence="3" id="KW-1185">Reference proteome</keyword>
<dbReference type="EMBL" id="WLYX01000001">
    <property type="protein sequence ID" value="MTD32614.1"/>
    <property type="molecule type" value="Genomic_DNA"/>
</dbReference>
<comment type="caution">
    <text evidence="2">The sequence shown here is derived from an EMBL/GenBank/DDBJ whole genome shotgun (WGS) entry which is preliminary data.</text>
</comment>
<evidence type="ECO:0000256" key="1">
    <source>
        <dbReference type="SAM" id="MobiDB-lite"/>
    </source>
</evidence>
<sequence>MLAINVQYVPPRGSKRRAWKPTLLQIDAMIEELIRVGLVKRASAPQETMKLVLRLPMAVLSCPVDEHDLNTKDEHDTDAAPERQQIKGFEAHCSGDEHDLNRHHEHDISDVSCVVFNTRARGNEPSAEVMPSRNSGPVESATYQTALAAFRGALGRDYRDDVQTLKAVAQLKRLCSVTDVDPDEVRLAVAMAREKSPVYLSSYAIRIIEAGVALTPVKQPVDRQSSKLPTRKSGSDSGSAVLRYLKGKAQ</sequence>
<reference evidence="2 3" key="1">
    <citation type="submission" date="2019-11" db="EMBL/GenBank/DDBJ databases">
        <title>Draft genome sequence of Paludibacterium sp. dN18-1.</title>
        <authorList>
            <person name="Im W.-T."/>
        </authorList>
    </citation>
    <scope>NUCLEOTIDE SEQUENCE [LARGE SCALE GENOMIC DNA]</scope>
    <source>
        <strain evidence="3">dN 18-1</strain>
    </source>
</reference>